<feature type="compositionally biased region" description="Polar residues" evidence="1">
    <location>
        <begin position="1"/>
        <end position="22"/>
    </location>
</feature>
<comment type="caution">
    <text evidence="2">The sequence shown here is derived from an EMBL/GenBank/DDBJ whole genome shotgun (WGS) entry which is preliminary data.</text>
</comment>
<proteinExistence type="predicted"/>
<dbReference type="AlphaFoldDB" id="A0A8S9Z6H2"/>
<feature type="compositionally biased region" description="Basic and acidic residues" evidence="1">
    <location>
        <begin position="135"/>
        <end position="150"/>
    </location>
</feature>
<feature type="compositionally biased region" description="Polar residues" evidence="1">
    <location>
        <begin position="117"/>
        <end position="131"/>
    </location>
</feature>
<feature type="compositionally biased region" description="Basic and acidic residues" evidence="1">
    <location>
        <begin position="54"/>
        <end position="76"/>
    </location>
</feature>
<sequence>MENTLTATSNPNNEVNANASDVSDSEDPNRPGRVEEEPIQIASEQPHSSMNESSTHHEQIDSDLEVHEVRRDKDEALTPDSPLDVEVEKGSGSEAMGATVQHHAGYTIEEHQKSDMLSESSIDATSQQPANTIKEGGESLVIERDATADHTEEEESTVHLDQAQTECKNETFGKPQPQTETCTYGENQMLSANENLPEDSRSLQNEENMEFKTDVIKPSTEIDSDFDIVHSEQQEANPDSPVEPLDQRINILSELTSNTDVGPINEEIISTDGGDQTVLSKSKVIASTVETQSNAEILSSLNEPEASPELSQLVKQAEISNGIETSEVIITDFEPSSENLISEVHWGNEDEMQVASVHELNAKFLKTDQKESGFVYAEKDTETVNLESVEELSGQSNECIAVEHAPSPISSNMIGSSPPEVLAAYETSLPELKDSVILPDVPATDHVDEGSFLETSPTELSDVILSNNEQTSEDAQTKDVENEHLHQAEQHIVHESMQPELCDQIPEDNFKVAKVTSTGEPSLITTEHVVFSELHKEGTPAPIDIQNDAKTMNLYQHPGDENQSPNGYGYKSNGPIEQVQRELSQDIQRRPLSDVKQRSKTLEPHIMASWMDHYLDPKKRSATLGRSEYRRRPKLQPKPAPNDDHLYPDSVTPSKVDRGLSVRSMSIGLPEGTYDVPYIDDDAFLPRKLRTVQNNHTNGSEDSEVSSEDTIDWFWQSNGAGNSYLDPAHIADTNECVPTPVLIQKVEKKPGKQKKKGDQHLMNEKHGNDPKRKRTFKLCSCVGKQSRS</sequence>
<feature type="compositionally biased region" description="Basic and acidic residues" evidence="1">
    <location>
        <begin position="745"/>
        <end position="770"/>
    </location>
</feature>
<protein>
    <submittedName>
        <fullName evidence="2">Uncharacterized protein</fullName>
    </submittedName>
</protein>
<evidence type="ECO:0000313" key="2">
    <source>
        <dbReference type="EMBL" id="KAF7261270.1"/>
    </source>
</evidence>
<name>A0A8S9Z6H2_9TREM</name>
<accession>A0A8S9Z6H2</accession>
<dbReference type="Proteomes" id="UP000822476">
    <property type="component" value="Unassembled WGS sequence"/>
</dbReference>
<feature type="compositionally biased region" description="Polar residues" evidence="1">
    <location>
        <begin position="176"/>
        <end position="194"/>
    </location>
</feature>
<feature type="region of interest" description="Disordered" evidence="1">
    <location>
        <begin position="554"/>
        <end position="574"/>
    </location>
</feature>
<feature type="region of interest" description="Disordered" evidence="1">
    <location>
        <begin position="744"/>
        <end position="788"/>
    </location>
</feature>
<evidence type="ECO:0000313" key="3">
    <source>
        <dbReference type="Proteomes" id="UP000822476"/>
    </source>
</evidence>
<evidence type="ECO:0000256" key="1">
    <source>
        <dbReference type="SAM" id="MobiDB-lite"/>
    </source>
</evidence>
<feature type="compositionally biased region" description="Basic and acidic residues" evidence="1">
    <location>
        <begin position="27"/>
        <end position="36"/>
    </location>
</feature>
<keyword evidence="3" id="KW-1185">Reference proteome</keyword>
<feature type="compositionally biased region" description="Polar residues" evidence="1">
    <location>
        <begin position="42"/>
        <end position="53"/>
    </location>
</feature>
<gene>
    <name evidence="2" type="ORF">EG68_01404</name>
</gene>
<feature type="region of interest" description="Disordered" evidence="1">
    <location>
        <begin position="1"/>
        <end position="92"/>
    </location>
</feature>
<dbReference type="EMBL" id="JTDE01000431">
    <property type="protein sequence ID" value="KAF7261270.1"/>
    <property type="molecule type" value="Genomic_DNA"/>
</dbReference>
<organism evidence="2 3">
    <name type="scientific">Paragonimus skrjabini miyazakii</name>
    <dbReference type="NCBI Taxonomy" id="59628"/>
    <lineage>
        <taxon>Eukaryota</taxon>
        <taxon>Metazoa</taxon>
        <taxon>Spiralia</taxon>
        <taxon>Lophotrochozoa</taxon>
        <taxon>Platyhelminthes</taxon>
        <taxon>Trematoda</taxon>
        <taxon>Digenea</taxon>
        <taxon>Plagiorchiida</taxon>
        <taxon>Troglotremata</taxon>
        <taxon>Troglotrematidae</taxon>
        <taxon>Paragonimus</taxon>
    </lineage>
</organism>
<feature type="region of interest" description="Disordered" evidence="1">
    <location>
        <begin position="581"/>
        <end position="600"/>
    </location>
</feature>
<feature type="region of interest" description="Disordered" evidence="1">
    <location>
        <begin position="106"/>
        <end position="220"/>
    </location>
</feature>
<dbReference type="OrthoDB" id="6270660at2759"/>
<reference evidence="2" key="1">
    <citation type="submission" date="2019-07" db="EMBL/GenBank/DDBJ databases">
        <title>Annotation for the trematode Paragonimus miyazaki's.</title>
        <authorList>
            <person name="Choi Y.-J."/>
        </authorList>
    </citation>
    <scope>NUCLEOTIDE SEQUENCE</scope>
    <source>
        <strain evidence="2">Japan</strain>
    </source>
</reference>
<feature type="region of interest" description="Disordered" evidence="1">
    <location>
        <begin position="621"/>
        <end position="657"/>
    </location>
</feature>